<dbReference type="InterPro" id="IPR036390">
    <property type="entry name" value="WH_DNA-bd_sf"/>
</dbReference>
<dbReference type="InterPro" id="IPR036388">
    <property type="entry name" value="WH-like_DNA-bd_sf"/>
</dbReference>
<name>A0AA42DNH3_9FIRM</name>
<sequence length="149" mass="17230">MNTEKIKELLNSCFTAKKITETMEELPKGFKPRHIHVIDSIYTIGERKEDVRISDVSKELHITTPSVTKLINELEAMEAVEKYTWSEDKRVTLVRLTKLGQCYQKHYVLEYHEAWAKGLSDITDEEVDLVVSVIEKLQQAMPKQGGEHE</sequence>
<dbReference type="GO" id="GO:0003700">
    <property type="term" value="F:DNA-binding transcription factor activity"/>
    <property type="evidence" value="ECO:0007669"/>
    <property type="project" value="InterPro"/>
</dbReference>
<dbReference type="InterPro" id="IPR000835">
    <property type="entry name" value="HTH_MarR-typ"/>
</dbReference>
<evidence type="ECO:0000259" key="4">
    <source>
        <dbReference type="PROSITE" id="PS50995"/>
    </source>
</evidence>
<dbReference type="Pfam" id="PF01325">
    <property type="entry name" value="Fe_dep_repress"/>
    <property type="match status" value="1"/>
</dbReference>
<dbReference type="PANTHER" id="PTHR42756">
    <property type="entry name" value="TRANSCRIPTIONAL REGULATOR, MARR"/>
    <property type="match status" value="1"/>
</dbReference>
<dbReference type="RefSeq" id="WP_053983266.1">
    <property type="nucleotide sequence ID" value="NZ_JAQIFT010000046.1"/>
</dbReference>
<keyword evidence="6" id="KW-1185">Reference proteome</keyword>
<dbReference type="Proteomes" id="UP001169242">
    <property type="component" value="Unassembled WGS sequence"/>
</dbReference>
<proteinExistence type="predicted"/>
<reference evidence="5" key="1">
    <citation type="journal article" date="2023" name="Int. J. Syst. Evol. Microbiol.">
        <title>&lt;i&gt;Holtiella tumoricola&lt;/i&gt; gen. nov. sp. nov., isolated from a human clinical sample.</title>
        <authorList>
            <person name="Allen-Vercoe E."/>
            <person name="Daigneault M.C."/>
            <person name="Vancuren S.J."/>
            <person name="Cochrane K."/>
            <person name="O'Neal L.L."/>
            <person name="Sankaranarayanan K."/>
            <person name="Lawson P.A."/>
        </authorList>
    </citation>
    <scope>NUCLEOTIDE SEQUENCE</scope>
    <source>
        <strain evidence="5">CC70A</strain>
    </source>
</reference>
<dbReference type="Gene3D" id="1.10.10.10">
    <property type="entry name" value="Winged helix-like DNA-binding domain superfamily/Winged helix DNA-binding domain"/>
    <property type="match status" value="1"/>
</dbReference>
<accession>A0AA42DNH3</accession>
<keyword evidence="2 5" id="KW-0238">DNA-binding</keyword>
<dbReference type="InterPro" id="IPR022687">
    <property type="entry name" value="HTH_DTXR"/>
</dbReference>
<evidence type="ECO:0000256" key="3">
    <source>
        <dbReference type="ARBA" id="ARBA00023163"/>
    </source>
</evidence>
<dbReference type="PANTHER" id="PTHR42756:SF1">
    <property type="entry name" value="TRANSCRIPTIONAL REPRESSOR OF EMRAB OPERON"/>
    <property type="match status" value="1"/>
</dbReference>
<dbReference type="EMBL" id="JAQIFT010000046">
    <property type="protein sequence ID" value="MDA3732254.1"/>
    <property type="molecule type" value="Genomic_DNA"/>
</dbReference>
<evidence type="ECO:0000256" key="1">
    <source>
        <dbReference type="ARBA" id="ARBA00023015"/>
    </source>
</evidence>
<dbReference type="PROSITE" id="PS50995">
    <property type="entry name" value="HTH_MARR_2"/>
    <property type="match status" value="1"/>
</dbReference>
<organism evidence="5 6">
    <name type="scientific">Holtiella tumoricola</name>
    <dbReference type="NCBI Taxonomy" id="3018743"/>
    <lineage>
        <taxon>Bacteria</taxon>
        <taxon>Bacillati</taxon>
        <taxon>Bacillota</taxon>
        <taxon>Clostridia</taxon>
        <taxon>Lachnospirales</taxon>
        <taxon>Cellulosilyticaceae</taxon>
        <taxon>Holtiella</taxon>
    </lineage>
</organism>
<dbReference type="AlphaFoldDB" id="A0AA42DNH3"/>
<keyword evidence="1" id="KW-0805">Transcription regulation</keyword>
<evidence type="ECO:0000313" key="5">
    <source>
        <dbReference type="EMBL" id="MDA3732254.1"/>
    </source>
</evidence>
<dbReference type="SUPFAM" id="SSF46785">
    <property type="entry name" value="Winged helix' DNA-binding domain"/>
    <property type="match status" value="1"/>
</dbReference>
<dbReference type="PRINTS" id="PR00598">
    <property type="entry name" value="HTHMARR"/>
</dbReference>
<dbReference type="InterPro" id="IPR023187">
    <property type="entry name" value="Tscrpt_reg_MarR-type_CS"/>
</dbReference>
<gene>
    <name evidence="5" type="ORF">PBV87_12235</name>
</gene>
<dbReference type="GO" id="GO:0003677">
    <property type="term" value="F:DNA binding"/>
    <property type="evidence" value="ECO:0007669"/>
    <property type="project" value="UniProtKB-KW"/>
</dbReference>
<dbReference type="SMART" id="SM00347">
    <property type="entry name" value="HTH_MARR"/>
    <property type="match status" value="1"/>
</dbReference>
<dbReference type="PROSITE" id="PS01117">
    <property type="entry name" value="HTH_MARR_1"/>
    <property type="match status" value="1"/>
</dbReference>
<protein>
    <submittedName>
        <fullName evidence="5">Winged helix DNA-binding protein</fullName>
    </submittedName>
</protein>
<comment type="caution">
    <text evidence="5">The sequence shown here is derived from an EMBL/GenBank/DDBJ whole genome shotgun (WGS) entry which is preliminary data.</text>
</comment>
<feature type="domain" description="HTH marR-type" evidence="4">
    <location>
        <begin position="1"/>
        <end position="139"/>
    </location>
</feature>
<evidence type="ECO:0000313" key="6">
    <source>
        <dbReference type="Proteomes" id="UP001169242"/>
    </source>
</evidence>
<evidence type="ECO:0000256" key="2">
    <source>
        <dbReference type="ARBA" id="ARBA00023125"/>
    </source>
</evidence>
<keyword evidence="3" id="KW-0804">Transcription</keyword>